<dbReference type="PANTHER" id="PTHR45994:SF2">
    <property type="entry name" value="PROTEIN UNC-45 HOMOLOG B"/>
    <property type="match status" value="1"/>
</dbReference>
<dbReference type="FunFam" id="1.25.40.10:FF:000025">
    <property type="entry name" value="Unc-45 myosin chaperone B"/>
    <property type="match status" value="1"/>
</dbReference>
<feature type="domain" description="UNC-45/Cro1/She4 central" evidence="10">
    <location>
        <begin position="296"/>
        <end position="486"/>
    </location>
</feature>
<dbReference type="Pfam" id="PF11701">
    <property type="entry name" value="UNC45-central"/>
    <property type="match status" value="1"/>
</dbReference>
<proteinExistence type="predicted"/>
<evidence type="ECO:0000259" key="10">
    <source>
        <dbReference type="Pfam" id="PF11701"/>
    </source>
</evidence>
<evidence type="ECO:0000256" key="6">
    <source>
        <dbReference type="ARBA" id="ARBA00022782"/>
    </source>
</evidence>
<keyword evidence="12" id="KW-1185">Reference proteome</keyword>
<dbReference type="GO" id="GO:0048471">
    <property type="term" value="C:perinuclear region of cytoplasm"/>
    <property type="evidence" value="ECO:0007669"/>
    <property type="project" value="UniProtKB-SubCell"/>
</dbReference>
<evidence type="ECO:0000256" key="3">
    <source>
        <dbReference type="ARBA" id="ARBA00022490"/>
    </source>
</evidence>
<dbReference type="OrthoDB" id="199930at2759"/>
<keyword evidence="3" id="KW-0963">Cytoplasm</keyword>
<dbReference type="SMART" id="SM00028">
    <property type="entry name" value="TPR"/>
    <property type="match status" value="3"/>
</dbReference>
<dbReference type="AlphaFoldDB" id="A0A9Q1D9C6"/>
<evidence type="ECO:0000256" key="2">
    <source>
        <dbReference type="ARBA" id="ARBA00022473"/>
    </source>
</evidence>
<evidence type="ECO:0000256" key="1">
    <source>
        <dbReference type="ARBA" id="ARBA00004556"/>
    </source>
</evidence>
<evidence type="ECO:0000256" key="4">
    <source>
        <dbReference type="ARBA" id="ARBA00022541"/>
    </source>
</evidence>
<dbReference type="InterPro" id="IPR024660">
    <property type="entry name" value="UCS_central_dom"/>
</dbReference>
<dbReference type="GO" id="GO:0030154">
    <property type="term" value="P:cell differentiation"/>
    <property type="evidence" value="ECO:0007669"/>
    <property type="project" value="UniProtKB-KW"/>
</dbReference>
<dbReference type="Gene3D" id="1.25.10.10">
    <property type="entry name" value="Leucine-rich Repeat Variant"/>
    <property type="match status" value="1"/>
</dbReference>
<dbReference type="FunFam" id="1.25.10.10:FF:000043">
    <property type="entry name" value="Unc-45 myosin chaperone B"/>
    <property type="match status" value="1"/>
</dbReference>
<dbReference type="SUPFAM" id="SSF48371">
    <property type="entry name" value="ARM repeat"/>
    <property type="match status" value="1"/>
</dbReference>
<evidence type="ECO:0000313" key="12">
    <source>
        <dbReference type="Proteomes" id="UP001152803"/>
    </source>
</evidence>
<evidence type="ECO:0000256" key="7">
    <source>
        <dbReference type="ARBA" id="ARBA00022803"/>
    </source>
</evidence>
<keyword evidence="7" id="KW-0802">TPR repeat</keyword>
<dbReference type="Gene3D" id="1.25.40.10">
    <property type="entry name" value="Tetratricopeptide repeat domain"/>
    <property type="match status" value="1"/>
</dbReference>
<feature type="region of interest" description="Disordered" evidence="9">
    <location>
        <begin position="586"/>
        <end position="624"/>
    </location>
</feature>
<evidence type="ECO:0000256" key="9">
    <source>
        <dbReference type="SAM" id="MobiDB-lite"/>
    </source>
</evidence>
<dbReference type="GO" id="GO:0007517">
    <property type="term" value="P:muscle organ development"/>
    <property type="evidence" value="ECO:0007669"/>
    <property type="project" value="UniProtKB-KW"/>
</dbReference>
<dbReference type="Proteomes" id="UP001152803">
    <property type="component" value="Unassembled WGS sequence"/>
</dbReference>
<dbReference type="GO" id="GO:0051879">
    <property type="term" value="F:Hsp90 protein binding"/>
    <property type="evidence" value="ECO:0007669"/>
    <property type="project" value="TreeGrafter"/>
</dbReference>
<keyword evidence="6" id="KW-0221">Differentiation</keyword>
<accession>A0A9Q1D9C6</accession>
<dbReference type="InterPro" id="IPR011989">
    <property type="entry name" value="ARM-like"/>
</dbReference>
<evidence type="ECO:0000256" key="5">
    <source>
        <dbReference type="ARBA" id="ARBA00022737"/>
    </source>
</evidence>
<dbReference type="SUPFAM" id="SSF48452">
    <property type="entry name" value="TPR-like"/>
    <property type="match status" value="1"/>
</dbReference>
<reference evidence="11" key="1">
    <citation type="journal article" date="2023" name="Science">
        <title>Genome structures resolve the early diversification of teleost fishes.</title>
        <authorList>
            <person name="Parey E."/>
            <person name="Louis A."/>
            <person name="Montfort J."/>
            <person name="Bouchez O."/>
            <person name="Roques C."/>
            <person name="Iampietro C."/>
            <person name="Lluch J."/>
            <person name="Castinel A."/>
            <person name="Donnadieu C."/>
            <person name="Desvignes T."/>
            <person name="Floi Bucao C."/>
            <person name="Jouanno E."/>
            <person name="Wen M."/>
            <person name="Mejri S."/>
            <person name="Dirks R."/>
            <person name="Jansen H."/>
            <person name="Henkel C."/>
            <person name="Chen W.J."/>
            <person name="Zahm M."/>
            <person name="Cabau C."/>
            <person name="Klopp C."/>
            <person name="Thompson A.W."/>
            <person name="Robinson-Rechavi M."/>
            <person name="Braasch I."/>
            <person name="Lecointre G."/>
            <person name="Bobe J."/>
            <person name="Postlethwait J.H."/>
            <person name="Berthelot C."/>
            <person name="Roest Crollius H."/>
            <person name="Guiguen Y."/>
        </authorList>
    </citation>
    <scope>NUCLEOTIDE SEQUENCE</scope>
    <source>
        <strain evidence="11">Concon-B</strain>
    </source>
</reference>
<gene>
    <name evidence="11" type="ORF">COCON_G00153460</name>
</gene>
<dbReference type="PANTHER" id="PTHR45994">
    <property type="entry name" value="FI21225P1"/>
    <property type="match status" value="1"/>
</dbReference>
<comment type="subcellular location">
    <subcellularLocation>
        <location evidence="1">Cytoplasm</location>
        <location evidence="1">Perinuclear region</location>
    </subcellularLocation>
</comment>
<dbReference type="InterPro" id="IPR019734">
    <property type="entry name" value="TPR_rpt"/>
</dbReference>
<keyword evidence="2" id="KW-0217">Developmental protein</keyword>
<dbReference type="InterPro" id="IPR011990">
    <property type="entry name" value="TPR-like_helical_dom_sf"/>
</dbReference>
<sequence length="624" mass="69688">MGDPIQLKDEGNKCFQAGEVDKAIECYTNAMKTCKDKNVLAVLHRNRSACYLKQENYVKAASDASRAIDVDASDLKALYRRCLALERLGKLDMAFKDVQRCATIEPKNKTFLETLRRLGAEIQQKLKTTFSTDSRVQSMFEILLDDEMDKDKKEKAANNLIVLAREDAGSERIFQNNGVPLLQQLIETGKPAMILAAIRTLSGMCTGHRARATAIIHLIGIDKLCSIMAVDNEEIALATCNLFQCTYDSLSGSDKRLYGKEEALVLDSSRDLKTILLALLEMISSKKVSGHGRDQALNLLTKNVPRKDKRESDHSKTLFTIDHGLKKILKVCGQVPDLPDQLPLTENTQLIASVLLNKLYDDLRCDPERDNYRDICDEYIKGKFDPNDMDKNIHAINALSGLLQGPFDVGNALAGHQGVMEMMVALCGSEREVDQIVAVEALIHASTKMSRASFIITNGVSLLKDIYKKTKNEKIKIRALVGLCKLGSAGGDDYSMRQFAEGSTEKLAKQCRNARPPPQQQPELPLCFLTGPERARPDTLKPPQFIQFIQFIQFTQDTEEQLAMTNVPQLQSRTEPKRANNWQEMFLSSPANQLLASPDGPKPDSSPFRLEEERPPKLNLSKVE</sequence>
<dbReference type="InterPro" id="IPR016024">
    <property type="entry name" value="ARM-type_fold"/>
</dbReference>
<keyword evidence="5" id="KW-0677">Repeat</keyword>
<dbReference type="EMBL" id="JAFJMO010000011">
    <property type="protein sequence ID" value="KAJ8262889.1"/>
    <property type="molecule type" value="Genomic_DNA"/>
</dbReference>
<evidence type="ECO:0000256" key="8">
    <source>
        <dbReference type="ARBA" id="ARBA00023186"/>
    </source>
</evidence>
<protein>
    <recommendedName>
        <fullName evidence="10">UNC-45/Cro1/She4 central domain-containing protein</fullName>
    </recommendedName>
</protein>
<keyword evidence="4" id="KW-0517">Myogenesis</keyword>
<name>A0A9Q1D9C6_CONCO</name>
<comment type="caution">
    <text evidence="11">The sequence shown here is derived from an EMBL/GenBank/DDBJ whole genome shotgun (WGS) entry which is preliminary data.</text>
</comment>
<evidence type="ECO:0000313" key="11">
    <source>
        <dbReference type="EMBL" id="KAJ8262889.1"/>
    </source>
</evidence>
<keyword evidence="8" id="KW-0143">Chaperone</keyword>
<organism evidence="11 12">
    <name type="scientific">Conger conger</name>
    <name type="common">Conger eel</name>
    <name type="synonym">Muraena conger</name>
    <dbReference type="NCBI Taxonomy" id="82655"/>
    <lineage>
        <taxon>Eukaryota</taxon>
        <taxon>Metazoa</taxon>
        <taxon>Chordata</taxon>
        <taxon>Craniata</taxon>
        <taxon>Vertebrata</taxon>
        <taxon>Euteleostomi</taxon>
        <taxon>Actinopterygii</taxon>
        <taxon>Neopterygii</taxon>
        <taxon>Teleostei</taxon>
        <taxon>Anguilliformes</taxon>
        <taxon>Congridae</taxon>
        <taxon>Conger</taxon>
    </lineage>
</organism>